<dbReference type="EMBL" id="SRYG01000002">
    <property type="protein sequence ID" value="TGY67039.1"/>
    <property type="molecule type" value="Genomic_DNA"/>
</dbReference>
<gene>
    <name evidence="1" type="ORF">E5336_01095</name>
</gene>
<sequence length="267" mass="29767">MKKLFIVLICVGMVAGIGIGGFMMLQTLGQEQGQEQTRQEQKQPKYSTRESVFADANPSLSEAEVKKRVAMNLDQEPYTSAAEVKDPDSITVLVNQYNTLPSDYMPEDLDVVVQDEQGVIALRKEAADAYRALEAEAKENQVDLRIMTAFIPYDSIQASYEELKKAHGEAAVDASFSRPGSSEYQTGLSADIQIGEGENAQQNIAQNEQYAWLLDRLPAHGFIVRYPEDKAVYTQMNGQPWHIRYVGKDAAQAMTKDGLCLEEYALR</sequence>
<name>A0AC61RAA4_9FIRM</name>
<proteinExistence type="predicted"/>
<comment type="caution">
    <text evidence="1">The sequence shown here is derived from an EMBL/GenBank/DDBJ whole genome shotgun (WGS) entry which is preliminary data.</text>
</comment>
<evidence type="ECO:0000313" key="1">
    <source>
        <dbReference type="EMBL" id="TGY67039.1"/>
    </source>
</evidence>
<accession>A0AC61RAA4</accession>
<dbReference type="Proteomes" id="UP000308836">
    <property type="component" value="Unassembled WGS sequence"/>
</dbReference>
<organism evidence="1 2">
    <name type="scientific">Dubosiella muris</name>
    <dbReference type="NCBI Taxonomy" id="3038133"/>
    <lineage>
        <taxon>Bacteria</taxon>
        <taxon>Bacillati</taxon>
        <taxon>Bacillota</taxon>
        <taxon>Erysipelotrichia</taxon>
        <taxon>Erysipelotrichales</taxon>
        <taxon>Erysipelotrichaceae</taxon>
        <taxon>Dubosiella</taxon>
    </lineage>
</organism>
<keyword evidence="2" id="KW-1185">Reference proteome</keyword>
<evidence type="ECO:0000313" key="2">
    <source>
        <dbReference type="Proteomes" id="UP000308836"/>
    </source>
</evidence>
<protein>
    <submittedName>
        <fullName evidence="1">Uncharacterized protein</fullName>
    </submittedName>
</protein>
<reference evidence="1" key="1">
    <citation type="submission" date="2019-04" db="EMBL/GenBank/DDBJ databases">
        <title>Microbes associate with the intestines of laboratory mice.</title>
        <authorList>
            <person name="Navarre W."/>
            <person name="Wong E."/>
            <person name="Huang K."/>
            <person name="Tropini C."/>
            <person name="Ng K."/>
            <person name="Yu B."/>
        </authorList>
    </citation>
    <scope>NUCLEOTIDE SEQUENCE</scope>
    <source>
        <strain evidence="1">NM09_H32</strain>
    </source>
</reference>